<dbReference type="InterPro" id="IPR036389">
    <property type="entry name" value="RNase_III_sf"/>
</dbReference>
<keyword evidence="3" id="KW-0547">Nucleotide-binding</keyword>
<gene>
    <name evidence="15" type="ORF">S7711_02510</name>
</gene>
<feature type="coiled-coil region" evidence="9">
    <location>
        <begin position="536"/>
        <end position="563"/>
    </location>
</feature>
<dbReference type="PROSITE" id="PS50142">
    <property type="entry name" value="RNASE_3_2"/>
    <property type="match status" value="2"/>
</dbReference>
<evidence type="ECO:0000256" key="10">
    <source>
        <dbReference type="SAM" id="MobiDB-lite"/>
    </source>
</evidence>
<feature type="domain" description="Helicase C-terminal" evidence="13">
    <location>
        <begin position="400"/>
        <end position="563"/>
    </location>
</feature>
<dbReference type="Proteomes" id="UP000028045">
    <property type="component" value="Unassembled WGS sequence"/>
</dbReference>
<protein>
    <recommendedName>
        <fullName evidence="17">Dicer-like protein 2</fullName>
    </recommendedName>
</protein>
<dbReference type="InterPro" id="IPR011545">
    <property type="entry name" value="DEAD/DEAH_box_helicase_dom"/>
</dbReference>
<keyword evidence="4" id="KW-0378">Hydrolase</keyword>
<dbReference type="Gene3D" id="1.10.1520.10">
    <property type="entry name" value="Ribonuclease III domain"/>
    <property type="match status" value="2"/>
</dbReference>
<dbReference type="SUPFAM" id="SSF69065">
    <property type="entry name" value="RNase III domain-like"/>
    <property type="match status" value="2"/>
</dbReference>
<dbReference type="SMART" id="SM00487">
    <property type="entry name" value="DEXDc"/>
    <property type="match status" value="1"/>
</dbReference>
<keyword evidence="9" id="KW-0175">Coiled coil</keyword>
<dbReference type="GO" id="GO:0005634">
    <property type="term" value="C:nucleus"/>
    <property type="evidence" value="ECO:0007669"/>
    <property type="project" value="TreeGrafter"/>
</dbReference>
<dbReference type="Gene3D" id="3.30.160.380">
    <property type="entry name" value="Dicer dimerisation domain"/>
    <property type="match status" value="1"/>
</dbReference>
<feature type="domain" description="Helicase ATP-binding" evidence="12">
    <location>
        <begin position="59"/>
        <end position="236"/>
    </location>
</feature>
<evidence type="ECO:0000256" key="3">
    <source>
        <dbReference type="ARBA" id="ARBA00022741"/>
    </source>
</evidence>
<dbReference type="SMART" id="SM00490">
    <property type="entry name" value="HELICc"/>
    <property type="match status" value="1"/>
</dbReference>
<evidence type="ECO:0000259" key="13">
    <source>
        <dbReference type="PROSITE" id="PS51194"/>
    </source>
</evidence>
<dbReference type="Pfam" id="PF00270">
    <property type="entry name" value="DEAD"/>
    <property type="match status" value="1"/>
</dbReference>
<dbReference type="HOGENOM" id="CLU_000907_4_6_1"/>
<dbReference type="InterPro" id="IPR001650">
    <property type="entry name" value="Helicase_C-like"/>
</dbReference>
<dbReference type="InterPro" id="IPR014001">
    <property type="entry name" value="Helicase_ATP-bd"/>
</dbReference>
<evidence type="ECO:0000259" key="11">
    <source>
        <dbReference type="PROSITE" id="PS50142"/>
    </source>
</evidence>
<evidence type="ECO:0000256" key="7">
    <source>
        <dbReference type="ARBA" id="ARBA00023118"/>
    </source>
</evidence>
<keyword evidence="1" id="KW-0930">Antiviral protein</keyword>
<feature type="domain" description="RNase III" evidence="11">
    <location>
        <begin position="941"/>
        <end position="1084"/>
    </location>
</feature>
<dbReference type="CDD" id="cd18034">
    <property type="entry name" value="DEXHc_dicer"/>
    <property type="match status" value="1"/>
</dbReference>
<evidence type="ECO:0000313" key="15">
    <source>
        <dbReference type="EMBL" id="KEY72722.1"/>
    </source>
</evidence>
<evidence type="ECO:0000256" key="9">
    <source>
        <dbReference type="SAM" id="Coils"/>
    </source>
</evidence>
<dbReference type="PROSITE" id="PS51192">
    <property type="entry name" value="HELICASE_ATP_BIND_1"/>
    <property type="match status" value="1"/>
</dbReference>
<keyword evidence="7" id="KW-0051">Antiviral defense</keyword>
<evidence type="ECO:0000256" key="6">
    <source>
        <dbReference type="ARBA" id="ARBA00022840"/>
    </source>
</evidence>
<evidence type="ECO:0000256" key="1">
    <source>
        <dbReference type="ARBA" id="ARBA00022721"/>
    </source>
</evidence>
<evidence type="ECO:0000313" key="16">
    <source>
        <dbReference type="Proteomes" id="UP000028045"/>
    </source>
</evidence>
<keyword evidence="5" id="KW-0347">Helicase</keyword>
<dbReference type="SUPFAM" id="SSF52540">
    <property type="entry name" value="P-loop containing nucleoside triphosphate hydrolases"/>
    <property type="match status" value="1"/>
</dbReference>
<dbReference type="SMART" id="SM00535">
    <property type="entry name" value="RIBOc"/>
    <property type="match status" value="2"/>
</dbReference>
<dbReference type="InterPro" id="IPR038248">
    <property type="entry name" value="Dicer_dimer_sf"/>
</dbReference>
<dbReference type="InterPro" id="IPR000999">
    <property type="entry name" value="RNase_III_dom"/>
</dbReference>
<keyword evidence="8" id="KW-0694">RNA-binding</keyword>
<keyword evidence="2" id="KW-0677">Repeat</keyword>
<dbReference type="PROSITE" id="PS51194">
    <property type="entry name" value="HELICASE_CTER"/>
    <property type="match status" value="1"/>
</dbReference>
<dbReference type="OrthoDB" id="416741at2759"/>
<keyword evidence="16" id="KW-1185">Reference proteome</keyword>
<dbReference type="GO" id="GO:0030422">
    <property type="term" value="P:siRNA processing"/>
    <property type="evidence" value="ECO:0007669"/>
    <property type="project" value="TreeGrafter"/>
</dbReference>
<dbReference type="PANTHER" id="PTHR14950:SF37">
    <property type="entry name" value="ENDORIBONUCLEASE DICER"/>
    <property type="match status" value="1"/>
</dbReference>
<proteinExistence type="inferred from homology"/>
<keyword evidence="6" id="KW-0067">ATP-binding</keyword>
<feature type="domain" description="Dicer dsRNA-binding fold" evidence="14">
    <location>
        <begin position="588"/>
        <end position="685"/>
    </location>
</feature>
<dbReference type="Pfam" id="PF00636">
    <property type="entry name" value="Ribonuclease_3"/>
    <property type="match status" value="2"/>
</dbReference>
<dbReference type="GO" id="GO:0004386">
    <property type="term" value="F:helicase activity"/>
    <property type="evidence" value="ECO:0007669"/>
    <property type="project" value="UniProtKB-KW"/>
</dbReference>
<dbReference type="PROSITE" id="PS51327">
    <property type="entry name" value="DICER_DSRBF"/>
    <property type="match status" value="1"/>
</dbReference>
<dbReference type="GO" id="GO:0004525">
    <property type="term" value="F:ribonuclease III activity"/>
    <property type="evidence" value="ECO:0007669"/>
    <property type="project" value="InterPro"/>
</dbReference>
<evidence type="ECO:0000259" key="12">
    <source>
        <dbReference type="PROSITE" id="PS51192"/>
    </source>
</evidence>
<feature type="domain" description="RNase III" evidence="11">
    <location>
        <begin position="1124"/>
        <end position="1303"/>
    </location>
</feature>
<evidence type="ECO:0000256" key="4">
    <source>
        <dbReference type="ARBA" id="ARBA00022801"/>
    </source>
</evidence>
<dbReference type="GO" id="GO:0003723">
    <property type="term" value="F:RNA binding"/>
    <property type="evidence" value="ECO:0007669"/>
    <property type="project" value="UniProtKB-UniRule"/>
</dbReference>
<organism evidence="15 16">
    <name type="scientific">Stachybotrys chartarum (strain CBS 109288 / IBT 7711)</name>
    <name type="common">Toxic black mold</name>
    <name type="synonym">Stilbospora chartarum</name>
    <dbReference type="NCBI Taxonomy" id="1280523"/>
    <lineage>
        <taxon>Eukaryota</taxon>
        <taxon>Fungi</taxon>
        <taxon>Dikarya</taxon>
        <taxon>Ascomycota</taxon>
        <taxon>Pezizomycotina</taxon>
        <taxon>Sordariomycetes</taxon>
        <taxon>Hypocreomycetidae</taxon>
        <taxon>Hypocreales</taxon>
        <taxon>Stachybotryaceae</taxon>
        <taxon>Stachybotrys</taxon>
    </lineage>
</organism>
<dbReference type="PROSITE" id="PS00517">
    <property type="entry name" value="RNASE_3_1"/>
    <property type="match status" value="1"/>
</dbReference>
<dbReference type="Gene3D" id="3.40.50.300">
    <property type="entry name" value="P-loop containing nucleotide triphosphate hydrolases"/>
    <property type="match status" value="2"/>
</dbReference>
<dbReference type="GO" id="GO:0005524">
    <property type="term" value="F:ATP binding"/>
    <property type="evidence" value="ECO:0007669"/>
    <property type="project" value="UniProtKB-KW"/>
</dbReference>
<dbReference type="Pfam" id="PF00271">
    <property type="entry name" value="Helicase_C"/>
    <property type="match status" value="1"/>
</dbReference>
<feature type="region of interest" description="Disordered" evidence="10">
    <location>
        <begin position="1"/>
        <end position="20"/>
    </location>
</feature>
<evidence type="ECO:0008006" key="17">
    <source>
        <dbReference type="Google" id="ProtNLM"/>
    </source>
</evidence>
<dbReference type="InterPro" id="IPR005034">
    <property type="entry name" value="Dicer_dimerisation"/>
</dbReference>
<dbReference type="GO" id="GO:0005737">
    <property type="term" value="C:cytoplasm"/>
    <property type="evidence" value="ECO:0007669"/>
    <property type="project" value="TreeGrafter"/>
</dbReference>
<dbReference type="GO" id="GO:0050688">
    <property type="term" value="P:regulation of defense response to virus"/>
    <property type="evidence" value="ECO:0007669"/>
    <property type="project" value="UniProtKB-KW"/>
</dbReference>
<evidence type="ECO:0000256" key="5">
    <source>
        <dbReference type="ARBA" id="ARBA00022806"/>
    </source>
</evidence>
<comment type="similarity">
    <text evidence="8">Belongs to the helicase family. Dicer subfamily.</text>
</comment>
<dbReference type="PANTHER" id="PTHR14950">
    <property type="entry name" value="DICER-RELATED"/>
    <property type="match status" value="1"/>
</dbReference>
<evidence type="ECO:0000259" key="14">
    <source>
        <dbReference type="PROSITE" id="PS51327"/>
    </source>
</evidence>
<dbReference type="EMBL" id="KL648018">
    <property type="protein sequence ID" value="KEY72722.1"/>
    <property type="molecule type" value="Genomic_DNA"/>
</dbReference>
<dbReference type="GO" id="GO:0051607">
    <property type="term" value="P:defense response to virus"/>
    <property type="evidence" value="ECO:0007669"/>
    <property type="project" value="UniProtKB-KW"/>
</dbReference>
<evidence type="ECO:0000256" key="8">
    <source>
        <dbReference type="PROSITE-ProRule" id="PRU00657"/>
    </source>
</evidence>
<dbReference type="InterPro" id="IPR027417">
    <property type="entry name" value="P-loop_NTPase"/>
</dbReference>
<name>A0A084B593_STACB</name>
<dbReference type="CDD" id="cd00593">
    <property type="entry name" value="RIBOc"/>
    <property type="match status" value="2"/>
</dbReference>
<sequence length="1412" mass="158957">MVDSDLGSGTSSPAPPTPHAQVNETIRHVVDGNVTAPTPAPDTSDGTSRLNPRAYQQEMFDHSLQRNTIVAMDTGSGKTQVAILRIAAELDKASTDKIIWFLAPTVSLCQQQFNVIRLQIPAVSIKIVTGEDNADTWSENIWATLLDGVRIVVTTHQILLDALSHAAIKMSNLSLIIFDEAHCCRGKHPGGKIMTDFYHRQKGLGAPVPAVLGLTASPFVKSRLVDLEILESTLDSKCITPTLHREELVRHVSRPQIVTVVYPTPKDIVYTPSMASLRDVVNDYDLYKDPYVIDLMTDQTEKNIRKLERVFKRRDSFTEKQLRGLYCRSISLCQQLGPWAADRFLSRTTTYFLNRLGSMDDFHDWIGAEKLYLAKLLQAMPQQSSPVPQAKDVSHKVELLVKELVSVAEKVTGIIFVQERAAVTMLHELLETCEPVSKKFRIGTLVGTSNMPGKRKEIYEFQGSSDPKTLEKFRAGEINLLIATSVLEEGIDVPACNMVICFDEPSTPKSFIQRRGRARMKDSRLVLFLQDSCDTLDKWQILEEQLKAQYEDEERQLRQLELLDDSDYIGGAFFEVPSTGARLDLDNAKQHLEHFCSVLSRAEYVDHRPDYIIHAIETGTVPTLRATILLPSFVPPELRRIEGLSEWRSEKKATKDAAFQAYLALYKAGLISEYLLPFSASCEVPVIEGRAAEVGGDSLMSPWPQVAQLWRSSRDRWLYTLSYHGANGEKIGDYGLLLPTKLPRIRTLPMYVQHEEVHSVQCNSVKQLTHEEAARMPDHTATLLALNFCHKWDVEPGEQVVRLFALDADIDIGQIGSGTHEDINDAVKAGTYLIRNHEGASYFYGGMIDSKPPFERVKTRFFGYENAPVDAPYLVLKKYSRRTDFLHTFNSAPTQEASSKKSYSCVLPLELARVDAIEVRHAYFGRLIPPIMHELEVMLVTQELAETLLKPVGLSNLELIRTAISSGSAREPQNYEKLEFFGDSFLKYCAVVNVFAKYPKWNEYYLSSAKDRLVSNSRLQRAAVEKGLVKFILTRPFTGQDWRPIYIDEACEQGGLPSHKRKLSTKTIADVVEALIGASYQDGGIGKALKCISVFIDDGDWQDIGVLQAHLFNQAVLSQLPPVLAPLEDLIGYSFRKKALLVEAMTHASYIANKDTMSLERLEFLGDAVLDYIIVNKLVQVHPPLAQDRMHLIKAALTNKDFLAFITLESGVQKRETIVMPTLDVKEEQSRLSLWQFMRHMDHDMGLDQLATQERYNRVRGDITGAMESGADYPWTLLCKLHARKFFSDVFEALLGALWIDSGSLEVCESVATRFGILPYMERILRDKVNVRHPKEQMGISAGSMKVTYDVIGERWTQGDQSVVYSCRLLVGDKVVADVKDGVSREEITTRAAEEAVRFMKTEAWLQTRHEQ</sequence>
<accession>A0A084B593</accession>
<reference evidence="15 16" key="1">
    <citation type="journal article" date="2014" name="BMC Genomics">
        <title>Comparative genome sequencing reveals chemotype-specific gene clusters in the toxigenic black mold Stachybotrys.</title>
        <authorList>
            <person name="Semeiks J."/>
            <person name="Borek D."/>
            <person name="Otwinowski Z."/>
            <person name="Grishin N.V."/>
        </authorList>
    </citation>
    <scope>NUCLEOTIDE SEQUENCE [LARGE SCALE GENOMIC DNA]</scope>
    <source>
        <strain evidence="16">CBS 109288 / IBT 7711</strain>
    </source>
</reference>
<evidence type="ECO:0000256" key="2">
    <source>
        <dbReference type="ARBA" id="ARBA00022737"/>
    </source>
</evidence>
<dbReference type="Pfam" id="PF03368">
    <property type="entry name" value="Dicer_dimer"/>
    <property type="match status" value="1"/>
</dbReference>